<feature type="compositionally biased region" description="Pro residues" evidence="4">
    <location>
        <begin position="72"/>
        <end position="87"/>
    </location>
</feature>
<dbReference type="Proteomes" id="UP000694722">
    <property type="component" value="Unplaced"/>
</dbReference>
<evidence type="ECO:0000313" key="6">
    <source>
        <dbReference type="Ensembl" id="ENSSSCP00040028016.1"/>
    </source>
</evidence>
<comment type="similarity">
    <text evidence="1">Belongs to the Gfa family.</text>
</comment>
<gene>
    <name evidence="6" type="primary">CENPV</name>
</gene>
<name>A0A8D1EV05_PIG</name>
<keyword evidence="3" id="KW-0862">Zinc</keyword>
<organism evidence="6 7">
    <name type="scientific">Sus scrofa</name>
    <name type="common">Pig</name>
    <dbReference type="NCBI Taxonomy" id="9823"/>
    <lineage>
        <taxon>Eukaryota</taxon>
        <taxon>Metazoa</taxon>
        <taxon>Chordata</taxon>
        <taxon>Craniata</taxon>
        <taxon>Vertebrata</taxon>
        <taxon>Euteleostomi</taxon>
        <taxon>Mammalia</taxon>
        <taxon>Eutheria</taxon>
        <taxon>Laurasiatheria</taxon>
        <taxon>Artiodactyla</taxon>
        <taxon>Suina</taxon>
        <taxon>Suidae</taxon>
        <taxon>Sus</taxon>
    </lineage>
</organism>
<dbReference type="Pfam" id="PF04828">
    <property type="entry name" value="GFA"/>
    <property type="match status" value="1"/>
</dbReference>
<accession>A0A8D1EV05</accession>
<dbReference type="PANTHER" id="PTHR28620">
    <property type="entry name" value="CENTROMERE PROTEIN V"/>
    <property type="match status" value="1"/>
</dbReference>
<evidence type="ECO:0000313" key="7">
    <source>
        <dbReference type="Proteomes" id="UP000694722"/>
    </source>
</evidence>
<dbReference type="PANTHER" id="PTHR28620:SF4">
    <property type="entry name" value="CENTROMERE PROTEIN V"/>
    <property type="match status" value="1"/>
</dbReference>
<dbReference type="Gene3D" id="2.170.150.70">
    <property type="match status" value="1"/>
</dbReference>
<feature type="region of interest" description="Disordered" evidence="4">
    <location>
        <begin position="1"/>
        <end position="96"/>
    </location>
</feature>
<dbReference type="InterPro" id="IPR006913">
    <property type="entry name" value="CENP-V/GFA"/>
</dbReference>
<evidence type="ECO:0000259" key="5">
    <source>
        <dbReference type="PROSITE" id="PS51891"/>
    </source>
</evidence>
<dbReference type="GO" id="GO:0016846">
    <property type="term" value="F:carbon-sulfur lyase activity"/>
    <property type="evidence" value="ECO:0007669"/>
    <property type="project" value="InterPro"/>
</dbReference>
<sequence length="328" mass="35036">MRRARSGAAAKPRGQKRTGASRAPAAAASAPGAGRPRTPAGQTGGGSRAATRQPSAKRRPQSSPRAPEAGPGEPPPEPPLPPPPPAAPSASELDLGEQRERWETFQKRQRLSFEGAAKLLLDTYEYQGLVKHTGGCHCGAVRFEVWASADLHIFDCNCSICKKKQNRHFIVPASRFKLLKGAESITTYTFNTHKAQHTFCKRCGVQSFYSPRSNPGGFGEWELPAGRACSGGWALAHWPPPASPGPFHAASGQRGSVAGVWSRAGPRRGVQIQVGVACWSGERERAQETGWGFMLPFNKLAVQTPAGEPPDPLRVPLGCGGSTTLRHC</sequence>
<proteinExistence type="inferred from homology"/>
<dbReference type="AlphaFoldDB" id="A0A8D1EV05"/>
<feature type="compositionally biased region" description="Low complexity" evidence="4">
    <location>
        <begin position="17"/>
        <end position="41"/>
    </location>
</feature>
<dbReference type="SUPFAM" id="SSF51316">
    <property type="entry name" value="Mss4-like"/>
    <property type="match status" value="1"/>
</dbReference>
<dbReference type="Ensembl" id="ENSSSCT00040066074.1">
    <property type="protein sequence ID" value="ENSSSCP00040028016.1"/>
    <property type="gene ID" value="ENSSSCG00040048977.1"/>
</dbReference>
<reference evidence="6" key="1">
    <citation type="submission" date="2025-08" db="UniProtKB">
        <authorList>
            <consortium name="Ensembl"/>
        </authorList>
    </citation>
    <scope>IDENTIFICATION</scope>
</reference>
<feature type="domain" description="CENP-V/GFA" evidence="5">
    <location>
        <begin position="132"/>
        <end position="239"/>
    </location>
</feature>
<keyword evidence="2" id="KW-0479">Metal-binding</keyword>
<evidence type="ECO:0000256" key="2">
    <source>
        <dbReference type="ARBA" id="ARBA00022723"/>
    </source>
</evidence>
<dbReference type="PROSITE" id="PS51891">
    <property type="entry name" value="CENP_V_GFA"/>
    <property type="match status" value="1"/>
</dbReference>
<dbReference type="InterPro" id="IPR011057">
    <property type="entry name" value="Mss4-like_sf"/>
</dbReference>
<evidence type="ECO:0000256" key="1">
    <source>
        <dbReference type="ARBA" id="ARBA00005495"/>
    </source>
</evidence>
<evidence type="ECO:0000256" key="3">
    <source>
        <dbReference type="ARBA" id="ARBA00022833"/>
    </source>
</evidence>
<evidence type="ECO:0000256" key="4">
    <source>
        <dbReference type="SAM" id="MobiDB-lite"/>
    </source>
</evidence>
<protein>
    <submittedName>
        <fullName evidence="6">Centromere protein V</fullName>
    </submittedName>
</protein>
<dbReference type="GO" id="GO:0046872">
    <property type="term" value="F:metal ion binding"/>
    <property type="evidence" value="ECO:0007669"/>
    <property type="project" value="UniProtKB-KW"/>
</dbReference>
<dbReference type="InterPro" id="IPR052355">
    <property type="entry name" value="CENP-V-like"/>
</dbReference>